<organism evidence="1 2">
    <name type="scientific">Stereocaulon virgatum</name>
    <dbReference type="NCBI Taxonomy" id="373712"/>
    <lineage>
        <taxon>Eukaryota</taxon>
        <taxon>Fungi</taxon>
        <taxon>Dikarya</taxon>
        <taxon>Ascomycota</taxon>
        <taxon>Pezizomycotina</taxon>
        <taxon>Lecanoromycetes</taxon>
        <taxon>OSLEUM clade</taxon>
        <taxon>Lecanoromycetidae</taxon>
        <taxon>Lecanorales</taxon>
        <taxon>Lecanorineae</taxon>
        <taxon>Stereocaulaceae</taxon>
        <taxon>Stereocaulon</taxon>
    </lineage>
</organism>
<comment type="caution">
    <text evidence="1">The sequence shown here is derived from an EMBL/GenBank/DDBJ whole genome shotgun (WGS) entry which is preliminary data.</text>
</comment>
<sequence length="102" mass="11746">MYAMFIPLTKEKPDDWAHDSWEGDELSDREDSKVLVYRGDFRNDRTLESKDTCAARWVNQKKAYSHVPLRRLGRFSRPKRPANHSIAVGPVSLLLLACSQTV</sequence>
<keyword evidence="2" id="KW-1185">Reference proteome</keyword>
<name>A0ABR4A4A5_9LECA</name>
<evidence type="ECO:0000313" key="1">
    <source>
        <dbReference type="EMBL" id="KAL2040181.1"/>
    </source>
</evidence>
<evidence type="ECO:0000313" key="2">
    <source>
        <dbReference type="Proteomes" id="UP001590950"/>
    </source>
</evidence>
<dbReference type="EMBL" id="JBEFKJ010000022">
    <property type="protein sequence ID" value="KAL2040181.1"/>
    <property type="molecule type" value="Genomic_DNA"/>
</dbReference>
<gene>
    <name evidence="1" type="ORF">N7G274_007084</name>
</gene>
<protein>
    <submittedName>
        <fullName evidence="1">Uncharacterized protein</fullName>
    </submittedName>
</protein>
<reference evidence="1 2" key="1">
    <citation type="submission" date="2024-09" db="EMBL/GenBank/DDBJ databases">
        <title>Rethinking Asexuality: The Enigmatic Case of Functional Sexual Genes in Lepraria (Stereocaulaceae).</title>
        <authorList>
            <person name="Doellman M."/>
            <person name="Sun Y."/>
            <person name="Barcenas-Pena A."/>
            <person name="Lumbsch H.T."/>
            <person name="Grewe F."/>
        </authorList>
    </citation>
    <scope>NUCLEOTIDE SEQUENCE [LARGE SCALE GENOMIC DNA]</scope>
    <source>
        <strain evidence="1 2">Mercado 3170</strain>
    </source>
</reference>
<accession>A0ABR4A4A5</accession>
<proteinExistence type="predicted"/>
<dbReference type="Proteomes" id="UP001590950">
    <property type="component" value="Unassembled WGS sequence"/>
</dbReference>